<evidence type="ECO:0008006" key="4">
    <source>
        <dbReference type="Google" id="ProtNLM"/>
    </source>
</evidence>
<dbReference type="PANTHER" id="PTHR32305">
    <property type="match status" value="1"/>
</dbReference>
<dbReference type="InParanoid" id="A0A1B4XJH3"/>
<gene>
    <name evidence="2" type="ORF">SCL_2663</name>
</gene>
<sequence>MNKFGNNICIHLVVALLAWSAYAQAQYFDSETGLHYNGARYYEPKTGRYLSSDPVGLQGGTNTYTYVHNNPLRYVDPYGLRVTLVGHMAASPGGRITNPNSFHLAIHLDPDDKCNCKGNWPITVGGQKSGDKLVSAYNYPGDAIGNATFTQIVPTPSGMSDCEFIKNILKTSFRYTSNLDYSFPHISPVPFIGDGSMPAGRFNSNSYVSGVLSGAGVTPPAINTGGQFQVPGYANPIPIGGR</sequence>
<accession>A0A1B4XJH3</accession>
<dbReference type="RefSeq" id="WP_096361634.1">
    <property type="nucleotide sequence ID" value="NZ_AP014879.1"/>
</dbReference>
<keyword evidence="3" id="KW-1185">Reference proteome</keyword>
<reference evidence="2 3" key="1">
    <citation type="submission" date="2015-05" db="EMBL/GenBank/DDBJ databases">
        <title>Complete genome sequence of a sulfur-oxidizing gammaproteobacterium strain HA5.</title>
        <authorList>
            <person name="Miura A."/>
            <person name="Kojima H."/>
            <person name="Fukui M."/>
        </authorList>
    </citation>
    <scope>NUCLEOTIDE SEQUENCE [LARGE SCALE GENOMIC DNA]</scope>
    <source>
        <strain evidence="2 3">HA5</strain>
    </source>
</reference>
<dbReference type="OrthoDB" id="6043530at2"/>
<proteinExistence type="predicted"/>
<dbReference type="EMBL" id="AP014879">
    <property type="protein sequence ID" value="BAV34940.1"/>
    <property type="molecule type" value="Genomic_DNA"/>
</dbReference>
<dbReference type="InterPro" id="IPR022385">
    <property type="entry name" value="Rhs_assc_core"/>
</dbReference>
<dbReference type="KEGG" id="slim:SCL_2663"/>
<dbReference type="NCBIfam" id="TIGR03696">
    <property type="entry name" value="Rhs_assc_core"/>
    <property type="match status" value="1"/>
</dbReference>
<dbReference type="AlphaFoldDB" id="A0A1B4XJH3"/>
<evidence type="ECO:0000313" key="2">
    <source>
        <dbReference type="EMBL" id="BAV34940.1"/>
    </source>
</evidence>
<dbReference type="PANTHER" id="PTHR32305:SF15">
    <property type="entry name" value="PROTEIN RHSA-RELATED"/>
    <property type="match status" value="1"/>
</dbReference>
<dbReference type="Proteomes" id="UP000243180">
    <property type="component" value="Chromosome"/>
</dbReference>
<protein>
    <recommendedName>
        <fullName evidence="4">RHS repeat-associated core domain-containing protein</fullName>
    </recommendedName>
</protein>
<feature type="chain" id="PRO_5008572522" description="RHS repeat-associated core domain-containing protein" evidence="1">
    <location>
        <begin position="26"/>
        <end position="242"/>
    </location>
</feature>
<organism evidence="2 3">
    <name type="scientific">Sulfuricaulis limicola</name>
    <dbReference type="NCBI Taxonomy" id="1620215"/>
    <lineage>
        <taxon>Bacteria</taxon>
        <taxon>Pseudomonadati</taxon>
        <taxon>Pseudomonadota</taxon>
        <taxon>Gammaproteobacteria</taxon>
        <taxon>Acidiferrobacterales</taxon>
        <taxon>Acidiferrobacteraceae</taxon>
        <taxon>Sulfuricaulis</taxon>
    </lineage>
</organism>
<evidence type="ECO:0000256" key="1">
    <source>
        <dbReference type="SAM" id="SignalP"/>
    </source>
</evidence>
<feature type="signal peptide" evidence="1">
    <location>
        <begin position="1"/>
        <end position="25"/>
    </location>
</feature>
<dbReference type="Gene3D" id="2.180.10.10">
    <property type="entry name" value="RHS repeat-associated core"/>
    <property type="match status" value="1"/>
</dbReference>
<dbReference type="PRINTS" id="PR00394">
    <property type="entry name" value="RHSPROTEIN"/>
</dbReference>
<evidence type="ECO:0000313" key="3">
    <source>
        <dbReference type="Proteomes" id="UP000243180"/>
    </source>
</evidence>
<name>A0A1B4XJH3_9GAMM</name>
<keyword evidence="1" id="KW-0732">Signal</keyword>
<dbReference type="InterPro" id="IPR050708">
    <property type="entry name" value="T6SS_VgrG/RHS"/>
</dbReference>